<name>A0ABQ3ZN46_9ACTN</name>
<reference evidence="1 2" key="1">
    <citation type="submission" date="2021-01" db="EMBL/GenBank/DDBJ databases">
        <title>Whole genome shotgun sequence of Actinoplanes humidus NBRC 14915.</title>
        <authorList>
            <person name="Komaki H."/>
            <person name="Tamura T."/>
        </authorList>
    </citation>
    <scope>NUCLEOTIDE SEQUENCE [LARGE SCALE GENOMIC DNA]</scope>
    <source>
        <strain evidence="1 2">NBRC 14915</strain>
    </source>
</reference>
<evidence type="ECO:0000313" key="2">
    <source>
        <dbReference type="Proteomes" id="UP000603200"/>
    </source>
</evidence>
<dbReference type="RefSeq" id="WP_239158860.1">
    <property type="nucleotide sequence ID" value="NZ_BAAATV010000007.1"/>
</dbReference>
<keyword evidence="2" id="KW-1185">Reference proteome</keyword>
<dbReference type="Proteomes" id="UP000603200">
    <property type="component" value="Unassembled WGS sequence"/>
</dbReference>
<accession>A0ABQ3ZN46</accession>
<comment type="caution">
    <text evidence="1">The sequence shown here is derived from an EMBL/GenBank/DDBJ whole genome shotgun (WGS) entry which is preliminary data.</text>
</comment>
<sequence>MGTIIVFCSPEAVILLGIEGYDPEWQHDAVALAAVHRARFSRLIGKKMVSGWLMWDLAARGWFADGPVILGFGETNVEITHRKFDECSISWDQVDMSAPVDWYGTGIELDWRADPHPALRKVRGKALREVNIIERTTNAEWRPRILHAVEFLFDRGRLAIYNAMDENGIADIPERDLPINSWRRVHIA</sequence>
<gene>
    <name evidence="1" type="ORF">Ahu01nite_030650</name>
</gene>
<dbReference type="EMBL" id="BOMN01000035">
    <property type="protein sequence ID" value="GIE19963.1"/>
    <property type="molecule type" value="Genomic_DNA"/>
</dbReference>
<protein>
    <submittedName>
        <fullName evidence="1">Uncharacterized protein</fullName>
    </submittedName>
</protein>
<evidence type="ECO:0000313" key="1">
    <source>
        <dbReference type="EMBL" id="GIE19963.1"/>
    </source>
</evidence>
<proteinExistence type="predicted"/>
<organism evidence="1 2">
    <name type="scientific">Winogradskya humida</name>
    <dbReference type="NCBI Taxonomy" id="113566"/>
    <lineage>
        <taxon>Bacteria</taxon>
        <taxon>Bacillati</taxon>
        <taxon>Actinomycetota</taxon>
        <taxon>Actinomycetes</taxon>
        <taxon>Micromonosporales</taxon>
        <taxon>Micromonosporaceae</taxon>
        <taxon>Winogradskya</taxon>
    </lineage>
</organism>